<proteinExistence type="predicted"/>
<dbReference type="InterPro" id="IPR050478">
    <property type="entry name" value="Ethylene_sulfur-biosynth"/>
</dbReference>
<accession>X0BM71</accession>
<dbReference type="Gene3D" id="3.90.1150.10">
    <property type="entry name" value="Aspartate Aminotransferase, domain 1"/>
    <property type="match status" value="1"/>
</dbReference>
<keyword evidence="4" id="KW-1185">Reference proteome</keyword>
<dbReference type="InterPro" id="IPR004839">
    <property type="entry name" value="Aminotransferase_I/II_large"/>
</dbReference>
<organism evidence="3 4">
    <name type="scientific">Fusarium oxysporum f. sp. raphani 54005</name>
    <dbReference type="NCBI Taxonomy" id="1089458"/>
    <lineage>
        <taxon>Eukaryota</taxon>
        <taxon>Fungi</taxon>
        <taxon>Dikarya</taxon>
        <taxon>Ascomycota</taxon>
        <taxon>Pezizomycotina</taxon>
        <taxon>Sordariomycetes</taxon>
        <taxon>Hypocreomycetidae</taxon>
        <taxon>Hypocreales</taxon>
        <taxon>Nectriaceae</taxon>
        <taxon>Fusarium</taxon>
        <taxon>Fusarium oxysporum species complex</taxon>
    </lineage>
</organism>
<dbReference type="OrthoDB" id="7042322at2759"/>
<dbReference type="InterPro" id="IPR015424">
    <property type="entry name" value="PyrdxlP-dep_Trfase"/>
</dbReference>
<evidence type="ECO:0000259" key="2">
    <source>
        <dbReference type="Pfam" id="PF00155"/>
    </source>
</evidence>
<dbReference type="Pfam" id="PF00155">
    <property type="entry name" value="Aminotran_1_2"/>
    <property type="match status" value="1"/>
</dbReference>
<dbReference type="InterPro" id="IPR015421">
    <property type="entry name" value="PyrdxlP-dep_Trfase_major"/>
</dbReference>
<dbReference type="SUPFAM" id="SSF53383">
    <property type="entry name" value="PLP-dependent transferases"/>
    <property type="match status" value="1"/>
</dbReference>
<protein>
    <recommendedName>
        <fullName evidence="2">Aminotransferase class I/classII large domain-containing protein</fullName>
    </recommendedName>
</protein>
<dbReference type="GO" id="GO:0006520">
    <property type="term" value="P:amino acid metabolic process"/>
    <property type="evidence" value="ECO:0007669"/>
    <property type="project" value="TreeGrafter"/>
</dbReference>
<dbReference type="PANTHER" id="PTHR43795">
    <property type="entry name" value="BIFUNCTIONAL ASPARTATE AMINOTRANSFERASE AND GLUTAMATE/ASPARTATE-PREPHENATE AMINOTRANSFERASE-RELATED"/>
    <property type="match status" value="1"/>
</dbReference>
<evidence type="ECO:0000313" key="4">
    <source>
        <dbReference type="Proteomes" id="UP000030663"/>
    </source>
</evidence>
<reference evidence="3 4" key="1">
    <citation type="submission" date="2011-11" db="EMBL/GenBank/DDBJ databases">
        <title>The Genome Sequence of Fusarium oxysporum PHW815.</title>
        <authorList>
            <consortium name="The Broad Institute Genome Sequencing Platform"/>
            <person name="Ma L.-J."/>
            <person name="Gale L.R."/>
            <person name="Schwartz D.C."/>
            <person name="Zhou S."/>
            <person name="Corby-Kistler H."/>
            <person name="Young S.K."/>
            <person name="Zeng Q."/>
            <person name="Gargeya S."/>
            <person name="Fitzgerald M."/>
            <person name="Haas B."/>
            <person name="Abouelleil A."/>
            <person name="Alvarado L."/>
            <person name="Arachchi H.M."/>
            <person name="Berlin A."/>
            <person name="Brown A."/>
            <person name="Chapman S.B."/>
            <person name="Chen Z."/>
            <person name="Dunbar C."/>
            <person name="Freedman E."/>
            <person name="Gearin G."/>
            <person name="Goldberg J."/>
            <person name="Griggs A."/>
            <person name="Gujja S."/>
            <person name="Heiman D."/>
            <person name="Howarth C."/>
            <person name="Larson L."/>
            <person name="Lui A."/>
            <person name="MacDonald P.J.P."/>
            <person name="Montmayeur A."/>
            <person name="Murphy C."/>
            <person name="Neiman D."/>
            <person name="Pearson M."/>
            <person name="Priest M."/>
            <person name="Roberts A."/>
            <person name="Saif S."/>
            <person name="Shea T."/>
            <person name="Shenoy N."/>
            <person name="Sisk P."/>
            <person name="Stolte C."/>
            <person name="Sykes S."/>
            <person name="Wortman J."/>
            <person name="Nusbaum C."/>
            <person name="Birren B."/>
        </authorList>
    </citation>
    <scope>NUCLEOTIDE SEQUENCE [LARGE SCALE GENOMIC DNA]</scope>
    <source>
        <strain evidence="3 4">54005</strain>
    </source>
</reference>
<keyword evidence="1" id="KW-0663">Pyridoxal phosphate</keyword>
<dbReference type="GO" id="GO:0008483">
    <property type="term" value="F:transaminase activity"/>
    <property type="evidence" value="ECO:0007669"/>
    <property type="project" value="TreeGrafter"/>
</dbReference>
<dbReference type="PANTHER" id="PTHR43795:SF39">
    <property type="entry name" value="AMINOTRANSFERASE CLASS I_CLASSII DOMAIN-CONTAINING PROTEIN"/>
    <property type="match status" value="1"/>
</dbReference>
<feature type="domain" description="Aminotransferase class I/classII large" evidence="2">
    <location>
        <begin position="3"/>
        <end position="151"/>
    </location>
</feature>
<name>X0BM71_FUSOX</name>
<dbReference type="EMBL" id="KI979345">
    <property type="protein sequence ID" value="EXK79579.1"/>
    <property type="molecule type" value="Genomic_DNA"/>
</dbReference>
<dbReference type="HOGENOM" id="CLU_1635496_0_0_1"/>
<evidence type="ECO:0000256" key="1">
    <source>
        <dbReference type="ARBA" id="ARBA00022898"/>
    </source>
</evidence>
<dbReference type="Proteomes" id="UP000030663">
    <property type="component" value="Unassembled WGS sequence"/>
</dbReference>
<gene>
    <name evidence="3" type="ORF">FOQG_15822</name>
</gene>
<dbReference type="Gene3D" id="3.40.640.10">
    <property type="entry name" value="Type I PLP-dependent aspartate aminotransferase-like (Major domain)"/>
    <property type="match status" value="1"/>
</dbReference>
<sequence length="162" mass="18313">MGGLRMGFLVTRNPVIKAAASQAAWFTWLTVASDKFVTRFLQQLDVIQDYLDNYCSRLTEAYRRTTMALNKYKIPFQRADAGLFVFIDLSRWVHNFDAGKMGSPEMQLCRMLIDNGVFLNPGQFAGCDRPGRFRLVYSQDSTVVELAIQRIGQALDTLSAGQ</sequence>
<dbReference type="InterPro" id="IPR015422">
    <property type="entry name" value="PyrdxlP-dep_Trfase_small"/>
</dbReference>
<evidence type="ECO:0000313" key="3">
    <source>
        <dbReference type="EMBL" id="EXK79579.1"/>
    </source>
</evidence>
<dbReference type="GO" id="GO:0030170">
    <property type="term" value="F:pyridoxal phosphate binding"/>
    <property type="evidence" value="ECO:0007669"/>
    <property type="project" value="InterPro"/>
</dbReference>
<dbReference type="AlphaFoldDB" id="X0BM71"/>